<evidence type="ECO:0000256" key="9">
    <source>
        <dbReference type="ARBA" id="ARBA00022801"/>
    </source>
</evidence>
<accession>A0AAD4UAY6</accession>
<evidence type="ECO:0000256" key="20">
    <source>
        <dbReference type="ARBA" id="ARBA00031355"/>
    </source>
</evidence>
<dbReference type="Pfam" id="PF02267">
    <property type="entry name" value="Rib_hydrolayse"/>
    <property type="match status" value="2"/>
</dbReference>
<dbReference type="PANTHER" id="PTHR10912">
    <property type="entry name" value="ADP-RIBOSYL CYCLASE"/>
    <property type="match status" value="1"/>
</dbReference>
<evidence type="ECO:0000256" key="3">
    <source>
        <dbReference type="ARBA" id="ARBA00011738"/>
    </source>
</evidence>
<keyword evidence="16" id="KW-0325">Glycoprotein</keyword>
<dbReference type="GO" id="GO:0005886">
    <property type="term" value="C:plasma membrane"/>
    <property type="evidence" value="ECO:0007669"/>
    <property type="project" value="TreeGrafter"/>
</dbReference>
<sequence>MADCSKRKKLCYCLLLCFLVAGITGGAIGIYKWYRSGLNRWHGPGSTPDFQDIIEDRCYNYTQQIWSYSRSRNCQEIKQAFMSAFISKDPCKATKEDYRRLIDLADPTVPCNKRVLWSKTKELAREYAKLRGLVTLEDTLLGFLADGLHWCGEPGSPDLNTWSCPDWEKDCRTNYRSVFWEVLSERFAESACGTVQVLLNGSLENAFDEMSMFGRVEAPNLKPMVTLQVWLVHDPGKPPRDSCSGSSIKKLKSILSERNVRFICRDNLSIFGRVEAPNLKPMVTLQVWLVHDPGKPPRDSCSGSSIKKLWPILNGRNARFNCEDVRTRLPILSNIRRLRKQPCGFFLENRIHPGNPGVHGWVAEQYARDSSGVISVMLNGSEPAGAYPVKGESCGEGSVKLLEERLDKMGFQYSCTDDYPPVKLLKCVEHSTHPDCALSSFAPQLFRT</sequence>
<evidence type="ECO:0000256" key="18">
    <source>
        <dbReference type="ARBA" id="ARBA00030272"/>
    </source>
</evidence>
<dbReference type="GO" id="GO:0061809">
    <property type="term" value="F:NAD+ nucleosidase activity, cyclic ADP-ribose generating"/>
    <property type="evidence" value="ECO:0007669"/>
    <property type="project" value="UniProtKB-EC"/>
</dbReference>
<evidence type="ECO:0000256" key="12">
    <source>
        <dbReference type="ARBA" id="ARBA00022989"/>
    </source>
</evidence>
<evidence type="ECO:0000313" key="23">
    <source>
        <dbReference type="EMBL" id="KAI4542723.1"/>
    </source>
</evidence>
<dbReference type="AlphaFoldDB" id="A0AAD4UAY6"/>
<keyword evidence="10" id="KW-0521">NADP</keyword>
<dbReference type="Gene3D" id="1.20.82.10">
    <property type="entry name" value="ADP Ribosyl Cyclase, Chain A, domain 1"/>
    <property type="match status" value="1"/>
</dbReference>
<evidence type="ECO:0000256" key="4">
    <source>
        <dbReference type="ARBA" id="ARBA00011982"/>
    </source>
</evidence>
<keyword evidence="14" id="KW-0472">Membrane</keyword>
<evidence type="ECO:0000256" key="14">
    <source>
        <dbReference type="ARBA" id="ARBA00023136"/>
    </source>
</evidence>
<keyword evidence="12" id="KW-1133">Transmembrane helix</keyword>
<dbReference type="Proteomes" id="UP001214576">
    <property type="component" value="Unassembled WGS sequence"/>
</dbReference>
<comment type="catalytic activity">
    <reaction evidence="22">
        <text>NAD(+) + H2O = ADP-D-ribose + nicotinamide + H(+)</text>
        <dbReference type="Rhea" id="RHEA:16301"/>
        <dbReference type="ChEBI" id="CHEBI:15377"/>
        <dbReference type="ChEBI" id="CHEBI:15378"/>
        <dbReference type="ChEBI" id="CHEBI:17154"/>
        <dbReference type="ChEBI" id="CHEBI:57540"/>
        <dbReference type="ChEBI" id="CHEBI:57967"/>
        <dbReference type="EC" id="3.2.2.6"/>
    </reaction>
</comment>
<evidence type="ECO:0000256" key="7">
    <source>
        <dbReference type="ARBA" id="ARBA00022679"/>
    </source>
</evidence>
<protein>
    <recommendedName>
        <fullName evidence="6">ADP-ribosyl cyclase/cyclic ADP-ribose hydrolase 1</fullName>
        <ecNumber evidence="5">2.4.99.20</ecNumber>
        <ecNumber evidence="4">3.2.2.6</ecNumber>
    </recommendedName>
    <alternativeName>
        <fullName evidence="21">2'-phospho-ADP-ribosyl cyclase</fullName>
    </alternativeName>
    <alternativeName>
        <fullName evidence="19">2'-phospho-ADP-ribosyl cyclase/2'-phospho-cyclic-ADP-ribose transferase</fullName>
    </alternativeName>
    <alternativeName>
        <fullName evidence="17">2'-phospho-cyclic-ADP-ribose transferase</fullName>
    </alternativeName>
    <alternativeName>
        <fullName evidence="20">ADP-ribosyl cyclase 1</fullName>
    </alternativeName>
    <alternativeName>
        <fullName evidence="18">Cyclic ADP-ribose hydrolase 1</fullName>
    </alternativeName>
</protein>
<evidence type="ECO:0000256" key="16">
    <source>
        <dbReference type="ARBA" id="ARBA00023180"/>
    </source>
</evidence>
<keyword evidence="13" id="KW-0520">NAD</keyword>
<evidence type="ECO:0000256" key="6">
    <source>
        <dbReference type="ARBA" id="ARBA00015644"/>
    </source>
</evidence>
<evidence type="ECO:0000256" key="5">
    <source>
        <dbReference type="ARBA" id="ARBA00012600"/>
    </source>
</evidence>
<dbReference type="GO" id="GO:0016849">
    <property type="term" value="F:phosphorus-oxygen lyase activity"/>
    <property type="evidence" value="ECO:0007669"/>
    <property type="project" value="TreeGrafter"/>
</dbReference>
<evidence type="ECO:0000256" key="17">
    <source>
        <dbReference type="ARBA" id="ARBA00029787"/>
    </source>
</evidence>
<evidence type="ECO:0000256" key="19">
    <source>
        <dbReference type="ARBA" id="ARBA00030418"/>
    </source>
</evidence>
<comment type="similarity">
    <text evidence="2">Belongs to the ADP-ribosyl cyclase family.</text>
</comment>
<organism evidence="23 24">
    <name type="scientific">Ovis ammon polii</name>
    <dbReference type="NCBI Taxonomy" id="230172"/>
    <lineage>
        <taxon>Eukaryota</taxon>
        <taxon>Metazoa</taxon>
        <taxon>Chordata</taxon>
        <taxon>Craniata</taxon>
        <taxon>Vertebrata</taxon>
        <taxon>Euteleostomi</taxon>
        <taxon>Mammalia</taxon>
        <taxon>Eutheria</taxon>
        <taxon>Laurasiatheria</taxon>
        <taxon>Artiodactyla</taxon>
        <taxon>Ruminantia</taxon>
        <taxon>Pecora</taxon>
        <taxon>Bovidae</taxon>
        <taxon>Caprinae</taxon>
        <taxon>Ovis</taxon>
    </lineage>
</organism>
<keyword evidence="9" id="KW-0378">Hydrolase</keyword>
<dbReference type="Gene3D" id="3.40.50.720">
    <property type="entry name" value="NAD(P)-binding Rossmann-like Domain"/>
    <property type="match status" value="3"/>
</dbReference>
<dbReference type="GO" id="GO:0030890">
    <property type="term" value="P:positive regulation of B cell proliferation"/>
    <property type="evidence" value="ECO:0007669"/>
    <property type="project" value="TreeGrafter"/>
</dbReference>
<evidence type="ECO:0000256" key="1">
    <source>
        <dbReference type="ARBA" id="ARBA00004606"/>
    </source>
</evidence>
<evidence type="ECO:0000256" key="10">
    <source>
        <dbReference type="ARBA" id="ARBA00022857"/>
    </source>
</evidence>
<comment type="subunit">
    <text evidence="3">Homodimer.</text>
</comment>
<dbReference type="InterPro" id="IPR003193">
    <property type="entry name" value="ADP-ribosyl_cyclase"/>
</dbReference>
<comment type="caution">
    <text evidence="23">The sequence shown here is derived from an EMBL/GenBank/DDBJ whole genome shotgun (WGS) entry which is preliminary data.</text>
</comment>
<comment type="subcellular location">
    <subcellularLocation>
        <location evidence="1">Membrane</location>
        <topology evidence="1">Single-pass type II membrane protein</topology>
    </subcellularLocation>
</comment>
<dbReference type="PANTHER" id="PTHR10912:SF5">
    <property type="entry name" value="ADP-RIBOSYL CYCLASE_CYCLIC ADP-RIBOSE HYDROLASE 1"/>
    <property type="match status" value="1"/>
</dbReference>
<keyword evidence="15" id="KW-1015">Disulfide bond</keyword>
<dbReference type="EMBL" id="JAKZEL010000006">
    <property type="protein sequence ID" value="KAI4542723.1"/>
    <property type="molecule type" value="Genomic_DNA"/>
</dbReference>
<keyword evidence="11" id="KW-0735">Signal-anchor</keyword>
<evidence type="ECO:0000256" key="15">
    <source>
        <dbReference type="ARBA" id="ARBA00023157"/>
    </source>
</evidence>
<dbReference type="CDD" id="cd04759">
    <property type="entry name" value="Rib_hydrolase"/>
    <property type="match status" value="1"/>
</dbReference>
<dbReference type="GO" id="GO:0016740">
    <property type="term" value="F:transferase activity"/>
    <property type="evidence" value="ECO:0007669"/>
    <property type="project" value="UniProtKB-KW"/>
</dbReference>
<gene>
    <name evidence="23" type="ORF">MG293_006849</name>
</gene>
<evidence type="ECO:0000256" key="13">
    <source>
        <dbReference type="ARBA" id="ARBA00023027"/>
    </source>
</evidence>
<dbReference type="SUPFAM" id="SSF52309">
    <property type="entry name" value="N-(deoxy)ribosyltransferase-like"/>
    <property type="match status" value="3"/>
</dbReference>
<evidence type="ECO:0000256" key="8">
    <source>
        <dbReference type="ARBA" id="ARBA00022692"/>
    </source>
</evidence>
<keyword evidence="8" id="KW-0812">Transmembrane</keyword>
<reference evidence="23" key="1">
    <citation type="submission" date="2022-03" db="EMBL/GenBank/DDBJ databases">
        <title>Genomic analyses of argali, domestic sheep and their hybrids provide insights into chromosomal evolution, heterosis and genetic basis of agronomic traits.</title>
        <authorList>
            <person name="Li M."/>
        </authorList>
    </citation>
    <scope>NUCLEOTIDE SEQUENCE</scope>
    <source>
        <strain evidence="23">CAU-MHL-2022a</strain>
        <tissue evidence="23">Skin</tissue>
    </source>
</reference>
<dbReference type="EC" id="2.4.99.20" evidence="5"/>
<evidence type="ECO:0000256" key="22">
    <source>
        <dbReference type="ARBA" id="ARBA00049238"/>
    </source>
</evidence>
<dbReference type="EC" id="3.2.2.6" evidence="4"/>
<proteinExistence type="inferred from homology"/>
<keyword evidence="7" id="KW-0808">Transferase</keyword>
<evidence type="ECO:0000256" key="21">
    <source>
        <dbReference type="ARBA" id="ARBA00031840"/>
    </source>
</evidence>
<evidence type="ECO:0000313" key="24">
    <source>
        <dbReference type="Proteomes" id="UP001214576"/>
    </source>
</evidence>
<keyword evidence="24" id="KW-1185">Reference proteome</keyword>
<name>A0AAD4UAY6_OVIAM</name>
<evidence type="ECO:0000256" key="2">
    <source>
        <dbReference type="ARBA" id="ARBA00005406"/>
    </source>
</evidence>
<evidence type="ECO:0000256" key="11">
    <source>
        <dbReference type="ARBA" id="ARBA00022968"/>
    </source>
</evidence>